<sequence>MVKTVIICDICGKEISPEPVTFDIGVAGLRMKSRFGNYSQKKISENICKECLKEKGFIIDVKDQEEMEKNTVTLEDKLLDILTDLGVSFVEE</sequence>
<accession>A0A8S5Q3Z8</accession>
<dbReference type="EMBL" id="BK015570">
    <property type="protein sequence ID" value="DAE13850.1"/>
    <property type="molecule type" value="Genomic_DNA"/>
</dbReference>
<organism evidence="1">
    <name type="scientific">Siphoviridae sp. ctLNL10</name>
    <dbReference type="NCBI Taxonomy" id="2825453"/>
    <lineage>
        <taxon>Viruses</taxon>
        <taxon>Duplodnaviria</taxon>
        <taxon>Heunggongvirae</taxon>
        <taxon>Uroviricota</taxon>
        <taxon>Caudoviricetes</taxon>
    </lineage>
</organism>
<evidence type="ECO:0000313" key="1">
    <source>
        <dbReference type="EMBL" id="DAE13850.1"/>
    </source>
</evidence>
<reference evidence="1" key="1">
    <citation type="journal article" date="2021" name="Proc. Natl. Acad. Sci. U.S.A.">
        <title>A Catalog of Tens of Thousands of Viruses from Human Metagenomes Reveals Hidden Associations with Chronic Diseases.</title>
        <authorList>
            <person name="Tisza M.J."/>
            <person name="Buck C.B."/>
        </authorList>
    </citation>
    <scope>NUCLEOTIDE SEQUENCE</scope>
    <source>
        <strain evidence="1">CtLNL10</strain>
    </source>
</reference>
<proteinExistence type="predicted"/>
<name>A0A8S5Q3Z8_9CAUD</name>
<protein>
    <submittedName>
        <fullName evidence="1">Uncharacterized protein</fullName>
    </submittedName>
</protein>